<dbReference type="EMBL" id="ATLV01021161">
    <property type="status" value="NOT_ANNOTATED_CDS"/>
    <property type="molecule type" value="Genomic_DNA"/>
</dbReference>
<gene>
    <name evidence="1" type="ORF">ZHAS_00014110</name>
</gene>
<keyword evidence="3" id="KW-1185">Reference proteome</keyword>
<organism evidence="1">
    <name type="scientific">Anopheles sinensis</name>
    <name type="common">Mosquito</name>
    <dbReference type="NCBI Taxonomy" id="74873"/>
    <lineage>
        <taxon>Eukaryota</taxon>
        <taxon>Metazoa</taxon>
        <taxon>Ecdysozoa</taxon>
        <taxon>Arthropoda</taxon>
        <taxon>Hexapoda</taxon>
        <taxon>Insecta</taxon>
        <taxon>Pterygota</taxon>
        <taxon>Neoptera</taxon>
        <taxon>Endopterygota</taxon>
        <taxon>Diptera</taxon>
        <taxon>Nematocera</taxon>
        <taxon>Culicoidea</taxon>
        <taxon>Culicidae</taxon>
        <taxon>Anophelinae</taxon>
        <taxon>Anopheles</taxon>
    </lineage>
</organism>
<reference evidence="2" key="2">
    <citation type="submission" date="2020-05" db="UniProtKB">
        <authorList>
            <consortium name="EnsemblMetazoa"/>
        </authorList>
    </citation>
    <scope>IDENTIFICATION</scope>
</reference>
<dbReference type="VEuPathDB" id="VectorBase:ASIC014110"/>
<protein>
    <submittedName>
        <fullName evidence="1 2">Uncharacterized protein</fullName>
    </submittedName>
</protein>
<accession>A0A084W768</accession>
<dbReference type="Proteomes" id="UP000030765">
    <property type="component" value="Unassembled WGS sequence"/>
</dbReference>
<evidence type="ECO:0000313" key="3">
    <source>
        <dbReference type="Proteomes" id="UP000030765"/>
    </source>
</evidence>
<evidence type="ECO:0000313" key="1">
    <source>
        <dbReference type="EMBL" id="KFB46062.1"/>
    </source>
</evidence>
<reference evidence="1 3" key="1">
    <citation type="journal article" date="2014" name="BMC Genomics">
        <title>Genome sequence of Anopheles sinensis provides insight into genetics basis of mosquito competence for malaria parasites.</title>
        <authorList>
            <person name="Zhou D."/>
            <person name="Zhang D."/>
            <person name="Ding G."/>
            <person name="Shi L."/>
            <person name="Hou Q."/>
            <person name="Ye Y."/>
            <person name="Xu Y."/>
            <person name="Zhou H."/>
            <person name="Xiong C."/>
            <person name="Li S."/>
            <person name="Yu J."/>
            <person name="Hong S."/>
            <person name="Yu X."/>
            <person name="Zou P."/>
            <person name="Chen C."/>
            <person name="Chang X."/>
            <person name="Wang W."/>
            <person name="Lv Y."/>
            <person name="Sun Y."/>
            <person name="Ma L."/>
            <person name="Shen B."/>
            <person name="Zhu C."/>
        </authorList>
    </citation>
    <scope>NUCLEOTIDE SEQUENCE [LARGE SCALE GENOMIC DNA]</scope>
</reference>
<dbReference type="EnsemblMetazoa" id="ASIC014110-RA">
    <property type="protein sequence ID" value="ASIC014110-PA"/>
    <property type="gene ID" value="ASIC014110"/>
</dbReference>
<evidence type="ECO:0000313" key="2">
    <source>
        <dbReference type="EnsemblMetazoa" id="ASIC014110-PA"/>
    </source>
</evidence>
<name>A0A084W768_ANOSI</name>
<dbReference type="AlphaFoldDB" id="A0A084W768"/>
<proteinExistence type="predicted"/>
<sequence length="70" mass="7814">MVNVSFRFLHFCRENATESWLADHSERESENERIPAGLIDADRKTFPTKARQSGAIIRLIAAGINGLVEG</sequence>
<dbReference type="EMBL" id="KE525314">
    <property type="protein sequence ID" value="KFB46062.1"/>
    <property type="molecule type" value="Genomic_DNA"/>
</dbReference>